<name>A0A3S9N103_9FLAO</name>
<dbReference type="InterPro" id="IPR001763">
    <property type="entry name" value="Rhodanese-like_dom"/>
</dbReference>
<proteinExistence type="predicted"/>
<dbReference type="Gene3D" id="3.40.250.10">
    <property type="entry name" value="Rhodanese-like domain"/>
    <property type="match status" value="1"/>
</dbReference>
<dbReference type="AlphaFoldDB" id="A0A3S9N103"/>
<dbReference type="SMART" id="SM00450">
    <property type="entry name" value="RHOD"/>
    <property type="match status" value="1"/>
</dbReference>
<dbReference type="OrthoDB" id="9800872at2"/>
<dbReference type="PANTHER" id="PTHR43031">
    <property type="entry name" value="FAD-DEPENDENT OXIDOREDUCTASE"/>
    <property type="match status" value="1"/>
</dbReference>
<evidence type="ECO:0000313" key="3">
    <source>
        <dbReference type="Proteomes" id="UP000279600"/>
    </source>
</evidence>
<accession>A0A3S9N103</accession>
<organism evidence="2 3">
    <name type="scientific">Nonlabens ponticola</name>
    <dbReference type="NCBI Taxonomy" id="2496866"/>
    <lineage>
        <taxon>Bacteria</taxon>
        <taxon>Pseudomonadati</taxon>
        <taxon>Bacteroidota</taxon>
        <taxon>Flavobacteriia</taxon>
        <taxon>Flavobacteriales</taxon>
        <taxon>Flavobacteriaceae</taxon>
        <taxon>Nonlabens</taxon>
    </lineage>
</organism>
<dbReference type="InterPro" id="IPR050229">
    <property type="entry name" value="GlpE_sulfurtransferase"/>
</dbReference>
<dbReference type="KEGG" id="noj:EJ995_12820"/>
<gene>
    <name evidence="2" type="ORF">EJ995_12820</name>
</gene>
<reference evidence="2 3" key="1">
    <citation type="submission" date="2018-12" db="EMBL/GenBank/DDBJ databases">
        <title>Complete genome of Nonlabens sp. MJ115.</title>
        <authorList>
            <person name="Choi H.S."/>
            <person name="Jung J."/>
        </authorList>
    </citation>
    <scope>NUCLEOTIDE SEQUENCE [LARGE SCALE GENOMIC DNA]</scope>
    <source>
        <strain evidence="2 3">MJ115</strain>
    </source>
</reference>
<sequence length="99" mass="11107">MWGFFNKNKSSKIKDYVEQDATLLDVRTASEYNSDHIEGSINIPVQGIDAQMDKLDKNKPIVVYCAMGGRSGIAASKLKRNGFKVVNAQSIRNMRKNLK</sequence>
<feature type="domain" description="Rhodanese" evidence="1">
    <location>
        <begin position="17"/>
        <end position="87"/>
    </location>
</feature>
<dbReference type="Pfam" id="PF00581">
    <property type="entry name" value="Rhodanese"/>
    <property type="match status" value="1"/>
</dbReference>
<dbReference type="SUPFAM" id="SSF52821">
    <property type="entry name" value="Rhodanese/Cell cycle control phosphatase"/>
    <property type="match status" value="1"/>
</dbReference>
<dbReference type="CDD" id="cd00158">
    <property type="entry name" value="RHOD"/>
    <property type="match status" value="1"/>
</dbReference>
<dbReference type="Proteomes" id="UP000279600">
    <property type="component" value="Chromosome"/>
</dbReference>
<evidence type="ECO:0000259" key="1">
    <source>
        <dbReference type="PROSITE" id="PS50206"/>
    </source>
</evidence>
<dbReference type="PROSITE" id="PS50206">
    <property type="entry name" value="RHODANESE_3"/>
    <property type="match status" value="1"/>
</dbReference>
<protein>
    <submittedName>
        <fullName evidence="2">Rhodanese-like domain-containing protein</fullName>
    </submittedName>
</protein>
<dbReference type="PANTHER" id="PTHR43031:SF1">
    <property type="entry name" value="PYRIDINE NUCLEOTIDE-DISULPHIDE OXIDOREDUCTASE"/>
    <property type="match status" value="1"/>
</dbReference>
<dbReference type="RefSeq" id="WP_126448777.1">
    <property type="nucleotide sequence ID" value="NZ_CP034549.1"/>
</dbReference>
<dbReference type="InterPro" id="IPR036873">
    <property type="entry name" value="Rhodanese-like_dom_sf"/>
</dbReference>
<dbReference type="EMBL" id="CP034549">
    <property type="protein sequence ID" value="AZQ45069.1"/>
    <property type="molecule type" value="Genomic_DNA"/>
</dbReference>
<evidence type="ECO:0000313" key="2">
    <source>
        <dbReference type="EMBL" id="AZQ45069.1"/>
    </source>
</evidence>
<keyword evidence="3" id="KW-1185">Reference proteome</keyword>